<feature type="transmembrane region" description="Helical" evidence="2">
    <location>
        <begin position="38"/>
        <end position="60"/>
    </location>
</feature>
<name>A0ABN5VU25_9ACTN</name>
<dbReference type="Proteomes" id="UP001321542">
    <property type="component" value="Chromosome"/>
</dbReference>
<protein>
    <recommendedName>
        <fullName evidence="5">Integral membrane protein</fullName>
    </recommendedName>
</protein>
<dbReference type="EMBL" id="AP018448">
    <property type="protein sequence ID" value="BBC36013.1"/>
    <property type="molecule type" value="Genomic_DNA"/>
</dbReference>
<feature type="compositionally biased region" description="Gly residues" evidence="1">
    <location>
        <begin position="71"/>
        <end position="84"/>
    </location>
</feature>
<evidence type="ECO:0008006" key="5">
    <source>
        <dbReference type="Google" id="ProtNLM"/>
    </source>
</evidence>
<evidence type="ECO:0000313" key="3">
    <source>
        <dbReference type="EMBL" id="BBC36013.1"/>
    </source>
</evidence>
<sequence length="109" mass="11207">MPRHDVRPGKLTAGFFLALTGVLYLGDAGGAWKTPWFIAFPLVIAGLCLAGAVAFLNHAIRGHRVSRRANGQGGPEAGGVGEPGGPERATGKPGRKAEDIRPPDAGVQG</sequence>
<reference evidence="3 4" key="2">
    <citation type="journal article" date="2023" name="ChemBioChem">
        <title>Acyltransferase Domain Exchange between Two Independent Type I Polyketide Synthases in the Same Producer Strain of Macrolide Antibiotics.</title>
        <authorList>
            <person name="Kudo F."/>
            <person name="Kishikawa K."/>
            <person name="Tsuboi K."/>
            <person name="Kido T."/>
            <person name="Usui T."/>
            <person name="Hashimoto J."/>
            <person name="Shin-Ya K."/>
            <person name="Miyanaga A."/>
            <person name="Eguchi T."/>
        </authorList>
    </citation>
    <scope>NUCLEOTIDE SEQUENCE [LARGE SCALE GENOMIC DNA]</scope>
    <source>
        <strain evidence="3 4">A-8890</strain>
    </source>
</reference>
<dbReference type="RefSeq" id="WP_286260469.1">
    <property type="nucleotide sequence ID" value="NZ_AP018448.1"/>
</dbReference>
<organism evidence="3 4">
    <name type="scientific">Streptomyces graminofaciens</name>
    <dbReference type="NCBI Taxonomy" id="68212"/>
    <lineage>
        <taxon>Bacteria</taxon>
        <taxon>Bacillati</taxon>
        <taxon>Actinomycetota</taxon>
        <taxon>Actinomycetes</taxon>
        <taxon>Kitasatosporales</taxon>
        <taxon>Streptomycetaceae</taxon>
        <taxon>Streptomyces</taxon>
    </lineage>
</organism>
<gene>
    <name evidence="3" type="ORF">SGFS_073070</name>
</gene>
<evidence type="ECO:0000256" key="1">
    <source>
        <dbReference type="SAM" id="MobiDB-lite"/>
    </source>
</evidence>
<accession>A0ABN5VU25</accession>
<evidence type="ECO:0000256" key="2">
    <source>
        <dbReference type="SAM" id="Phobius"/>
    </source>
</evidence>
<reference evidence="3 4" key="1">
    <citation type="journal article" date="2010" name="ChemBioChem">
        <title>Cloning and characterization of the biosynthetic gene cluster of 16-membered macrolide antibiotic FD-891: involvement of a dual functional cytochrome P450 monooxygenase catalyzing epoxidation and hydroxylation.</title>
        <authorList>
            <person name="Kudo F."/>
            <person name="Motegi A."/>
            <person name="Mizoue K."/>
            <person name="Eguchi T."/>
        </authorList>
    </citation>
    <scope>NUCLEOTIDE SEQUENCE [LARGE SCALE GENOMIC DNA]</scope>
    <source>
        <strain evidence="3 4">A-8890</strain>
    </source>
</reference>
<keyword evidence="4" id="KW-1185">Reference proteome</keyword>
<keyword evidence="2" id="KW-1133">Transmembrane helix</keyword>
<keyword evidence="2" id="KW-0472">Membrane</keyword>
<feature type="region of interest" description="Disordered" evidence="1">
    <location>
        <begin position="65"/>
        <end position="109"/>
    </location>
</feature>
<keyword evidence="2" id="KW-0812">Transmembrane</keyword>
<proteinExistence type="predicted"/>
<evidence type="ECO:0000313" key="4">
    <source>
        <dbReference type="Proteomes" id="UP001321542"/>
    </source>
</evidence>